<dbReference type="Pfam" id="PF02146">
    <property type="entry name" value="SIR2"/>
    <property type="match status" value="1"/>
</dbReference>
<dbReference type="SUPFAM" id="SSF52467">
    <property type="entry name" value="DHS-like NAD/FAD-binding domain"/>
    <property type="match status" value="1"/>
</dbReference>
<keyword evidence="3" id="KW-0963">Cytoplasm</keyword>
<dbReference type="InterPro" id="IPR026591">
    <property type="entry name" value="Sirtuin_cat_small_dom_sf"/>
</dbReference>
<dbReference type="PANTHER" id="PTHR11085:SF4">
    <property type="entry name" value="NAD-DEPENDENT PROTEIN DEACYLASE"/>
    <property type="match status" value="1"/>
</dbReference>
<feature type="binding site" evidence="3">
    <location>
        <position position="238"/>
    </location>
    <ligand>
        <name>NAD(+)</name>
        <dbReference type="ChEBI" id="CHEBI:57540"/>
    </ligand>
</feature>
<dbReference type="NCBIfam" id="NF001753">
    <property type="entry name" value="PRK00481.1-3"/>
    <property type="match status" value="1"/>
</dbReference>
<dbReference type="Proteomes" id="UP000283993">
    <property type="component" value="Unassembled WGS sequence"/>
</dbReference>
<comment type="subcellular location">
    <subcellularLocation>
        <location evidence="3">Cytoplasm</location>
    </subcellularLocation>
</comment>
<feature type="binding site" evidence="3 4">
    <location>
        <position position="157"/>
    </location>
    <ligand>
        <name>Zn(2+)</name>
        <dbReference type="ChEBI" id="CHEBI:29105"/>
    </ligand>
</feature>
<comment type="cofactor">
    <cofactor evidence="3">
        <name>Zn(2+)</name>
        <dbReference type="ChEBI" id="CHEBI:29105"/>
    </cofactor>
    <text evidence="3">Binds 1 zinc ion per subunit.</text>
</comment>
<evidence type="ECO:0000313" key="7">
    <source>
        <dbReference type="Proteomes" id="UP000283993"/>
    </source>
</evidence>
<comment type="function">
    <text evidence="3">NAD-dependent lysine deacetylase and desuccinylase that specifically removes acetyl and succinyl groups on target proteins. Modulates the activities of several proteins which are inactive in their acylated form.</text>
</comment>
<dbReference type="GO" id="GO:0070403">
    <property type="term" value="F:NAD+ binding"/>
    <property type="evidence" value="ECO:0007669"/>
    <property type="project" value="UniProtKB-UniRule"/>
</dbReference>
<proteinExistence type="inferred from homology"/>
<dbReference type="PANTHER" id="PTHR11085">
    <property type="entry name" value="NAD-DEPENDENT PROTEIN DEACYLASE SIRTUIN-5, MITOCHONDRIAL-RELATED"/>
    <property type="match status" value="1"/>
</dbReference>
<accession>A0A423PKQ0</accession>
<comment type="caution">
    <text evidence="3">Lacks conserved residue(s) required for the propagation of feature annotation.</text>
</comment>
<evidence type="ECO:0000256" key="4">
    <source>
        <dbReference type="PROSITE-ProRule" id="PRU00236"/>
    </source>
</evidence>
<comment type="catalytic activity">
    <reaction evidence="3">
        <text>N(6)-acetyl-L-lysyl-[protein] + NAD(+) + H2O = 2''-O-acetyl-ADP-D-ribose + nicotinamide + L-lysyl-[protein]</text>
        <dbReference type="Rhea" id="RHEA:43636"/>
        <dbReference type="Rhea" id="RHEA-COMP:9752"/>
        <dbReference type="Rhea" id="RHEA-COMP:10731"/>
        <dbReference type="ChEBI" id="CHEBI:15377"/>
        <dbReference type="ChEBI" id="CHEBI:17154"/>
        <dbReference type="ChEBI" id="CHEBI:29969"/>
        <dbReference type="ChEBI" id="CHEBI:57540"/>
        <dbReference type="ChEBI" id="CHEBI:61930"/>
        <dbReference type="ChEBI" id="CHEBI:83767"/>
        <dbReference type="EC" id="2.3.1.286"/>
    </reaction>
</comment>
<reference evidence="6 7" key="1">
    <citation type="submission" date="2013-10" db="EMBL/GenBank/DDBJ databases">
        <title>Salinisphaera orenii MK-B5 Genome Sequencing.</title>
        <authorList>
            <person name="Lai Q."/>
            <person name="Li C."/>
            <person name="Shao Z."/>
        </authorList>
    </citation>
    <scope>NUCLEOTIDE SEQUENCE [LARGE SCALE GENOMIC DNA]</scope>
    <source>
        <strain evidence="6 7">MK-B5</strain>
    </source>
</reference>
<comment type="domain">
    <text evidence="3">2 residues (Tyr-72 and Arg-75) present in a large hydrophobic pocket are probably involved in substrate specificity. They are important for desuccinylation activity, but dispensable for deacetylation activity.</text>
</comment>
<keyword evidence="2 3" id="KW-0520">NAD</keyword>
<dbReference type="CDD" id="cd01412">
    <property type="entry name" value="SIRT5_Af1_CobB"/>
    <property type="match status" value="1"/>
</dbReference>
<evidence type="ECO:0000256" key="1">
    <source>
        <dbReference type="ARBA" id="ARBA00022679"/>
    </source>
</evidence>
<evidence type="ECO:0000259" key="5">
    <source>
        <dbReference type="PROSITE" id="PS50305"/>
    </source>
</evidence>
<dbReference type="HAMAP" id="MF_01121">
    <property type="entry name" value="Sirtuin_ClassIII"/>
    <property type="match status" value="1"/>
</dbReference>
<dbReference type="GO" id="GO:0005737">
    <property type="term" value="C:cytoplasm"/>
    <property type="evidence" value="ECO:0007669"/>
    <property type="project" value="UniProtKB-SubCell"/>
</dbReference>
<comment type="caution">
    <text evidence="6">The sequence shown here is derived from an EMBL/GenBank/DDBJ whole genome shotgun (WGS) entry which is preliminary data.</text>
</comment>
<dbReference type="Gene3D" id="3.30.1600.10">
    <property type="entry name" value="SIR2/SIRT2 'Small Domain"/>
    <property type="match status" value="1"/>
</dbReference>
<keyword evidence="7" id="KW-1185">Reference proteome</keyword>
<keyword evidence="3 4" id="KW-0479">Metal-binding</keyword>
<organism evidence="6 7">
    <name type="scientific">Salinisphaera orenii MK-B5</name>
    <dbReference type="NCBI Taxonomy" id="856730"/>
    <lineage>
        <taxon>Bacteria</taxon>
        <taxon>Pseudomonadati</taxon>
        <taxon>Pseudomonadota</taxon>
        <taxon>Gammaproteobacteria</taxon>
        <taxon>Salinisphaerales</taxon>
        <taxon>Salinisphaeraceae</taxon>
        <taxon>Salinisphaera</taxon>
    </lineage>
</organism>
<dbReference type="RefSeq" id="WP_123631417.1">
    <property type="nucleotide sequence ID" value="NZ_AYKH01000023.1"/>
</dbReference>
<feature type="binding site" evidence="3">
    <location>
        <begin position="194"/>
        <end position="196"/>
    </location>
    <ligand>
        <name>NAD(+)</name>
        <dbReference type="ChEBI" id="CHEBI:57540"/>
    </ligand>
</feature>
<name>A0A423PKQ0_9GAMM</name>
<dbReference type="GO" id="GO:0008270">
    <property type="term" value="F:zinc ion binding"/>
    <property type="evidence" value="ECO:0007669"/>
    <property type="project" value="UniProtKB-UniRule"/>
</dbReference>
<dbReference type="Gene3D" id="3.40.50.1220">
    <property type="entry name" value="TPP-binding domain"/>
    <property type="match status" value="1"/>
</dbReference>
<dbReference type="PROSITE" id="PS50305">
    <property type="entry name" value="SIRTUIN"/>
    <property type="match status" value="1"/>
</dbReference>
<gene>
    <name evidence="3" type="primary">cobB</name>
    <name evidence="6" type="ORF">SAOR_10645</name>
</gene>
<protein>
    <recommendedName>
        <fullName evidence="3">NAD-dependent protein deacylase</fullName>
        <ecNumber evidence="3">2.3.1.286</ecNumber>
    </recommendedName>
    <alternativeName>
        <fullName evidence="3">Regulatory protein SIR2 homolog</fullName>
    </alternativeName>
</protein>
<dbReference type="InterPro" id="IPR029035">
    <property type="entry name" value="DHS-like_NAD/FAD-binding_dom"/>
</dbReference>
<feature type="binding site" evidence="3 4">
    <location>
        <position position="154"/>
    </location>
    <ligand>
        <name>Zn(2+)</name>
        <dbReference type="ChEBI" id="CHEBI:29105"/>
    </ligand>
</feature>
<feature type="binding site" evidence="3">
    <location>
        <position position="72"/>
    </location>
    <ligand>
        <name>substrate</name>
    </ligand>
</feature>
<sequence length="256" mass="26942">MTELDTHARDAAVRALADARRILALTGAGISAESGIPTFREAQTGLWARFSPEDLATPEAFAREPERVWGWYRWRRTLIARGGVNAGHEALAALEHHRPVRIATQNVDGLHAAAGSSDIAELHGNIWRERCSACATTATMAVAPADEDAPLPVCSRCGAPTRPDIVWFGEMLPADALARAEQGLNEADCVLVVGTSNRVYPAAALVETAIAGPATVIEVNPEATPVSTAVDVALRASASHALPALVAALDAAPARR</sequence>
<dbReference type="AlphaFoldDB" id="A0A423PKQ0"/>
<feature type="active site" description="Proton acceptor" evidence="3 4">
    <location>
        <position position="123"/>
    </location>
</feature>
<dbReference type="GO" id="GO:0017136">
    <property type="term" value="F:histone deacetylase activity, NAD-dependent"/>
    <property type="evidence" value="ECO:0007669"/>
    <property type="project" value="TreeGrafter"/>
</dbReference>
<dbReference type="GO" id="GO:0036055">
    <property type="term" value="F:protein-succinyllysine desuccinylase activity"/>
    <property type="evidence" value="ECO:0007669"/>
    <property type="project" value="UniProtKB-UniRule"/>
</dbReference>
<comment type="similarity">
    <text evidence="3">Belongs to the sirtuin family. Class III subfamily.</text>
</comment>
<dbReference type="GO" id="GO:0036054">
    <property type="term" value="F:protein-malonyllysine demalonylase activity"/>
    <property type="evidence" value="ECO:0007669"/>
    <property type="project" value="InterPro"/>
</dbReference>
<comment type="catalytic activity">
    <reaction evidence="3">
        <text>N(6)-succinyl-L-lysyl-[protein] + NAD(+) + H2O = 2''-O-succinyl-ADP-D-ribose + nicotinamide + L-lysyl-[protein]</text>
        <dbReference type="Rhea" id="RHEA:47668"/>
        <dbReference type="Rhea" id="RHEA-COMP:9752"/>
        <dbReference type="Rhea" id="RHEA-COMP:11877"/>
        <dbReference type="ChEBI" id="CHEBI:15377"/>
        <dbReference type="ChEBI" id="CHEBI:17154"/>
        <dbReference type="ChEBI" id="CHEBI:29969"/>
        <dbReference type="ChEBI" id="CHEBI:57540"/>
        <dbReference type="ChEBI" id="CHEBI:87830"/>
        <dbReference type="ChEBI" id="CHEBI:87832"/>
    </reaction>
</comment>
<feature type="binding site" evidence="3">
    <location>
        <begin position="220"/>
        <end position="222"/>
    </location>
    <ligand>
        <name>NAD(+)</name>
        <dbReference type="ChEBI" id="CHEBI:57540"/>
    </ligand>
</feature>
<evidence type="ECO:0000313" key="6">
    <source>
        <dbReference type="EMBL" id="ROO26159.1"/>
    </source>
</evidence>
<dbReference type="InterPro" id="IPR050134">
    <property type="entry name" value="NAD-dep_sirtuin_deacylases"/>
</dbReference>
<dbReference type="InterPro" id="IPR003000">
    <property type="entry name" value="Sirtuin"/>
</dbReference>
<dbReference type="EC" id="2.3.1.286" evidence="3"/>
<evidence type="ECO:0000256" key="2">
    <source>
        <dbReference type="ARBA" id="ARBA00023027"/>
    </source>
</evidence>
<dbReference type="EMBL" id="AYKH01000023">
    <property type="protein sequence ID" value="ROO26159.1"/>
    <property type="molecule type" value="Genomic_DNA"/>
</dbReference>
<keyword evidence="3 4" id="KW-0862">Zinc</keyword>
<feature type="binding site" evidence="3 4">
    <location>
        <position position="134"/>
    </location>
    <ligand>
        <name>Zn(2+)</name>
        <dbReference type="ChEBI" id="CHEBI:29105"/>
    </ligand>
</feature>
<feature type="binding site" evidence="3">
    <location>
        <begin position="105"/>
        <end position="108"/>
    </location>
    <ligand>
        <name>NAD(+)</name>
        <dbReference type="ChEBI" id="CHEBI:57540"/>
    </ligand>
</feature>
<keyword evidence="1" id="KW-0808">Transferase</keyword>
<feature type="binding site" evidence="3">
    <location>
        <position position="75"/>
    </location>
    <ligand>
        <name>substrate</name>
    </ligand>
</feature>
<feature type="binding site" evidence="3 4">
    <location>
        <position position="131"/>
    </location>
    <ligand>
        <name>Zn(2+)</name>
        <dbReference type="ChEBI" id="CHEBI:29105"/>
    </ligand>
</feature>
<feature type="domain" description="Deacetylase sirtuin-type" evidence="5">
    <location>
        <begin position="1"/>
        <end position="252"/>
    </location>
</feature>
<evidence type="ECO:0000256" key="3">
    <source>
        <dbReference type="HAMAP-Rule" id="MF_01121"/>
    </source>
</evidence>
<dbReference type="InterPro" id="IPR027546">
    <property type="entry name" value="Sirtuin_class_III"/>
</dbReference>
<dbReference type="InterPro" id="IPR026590">
    <property type="entry name" value="Ssirtuin_cat_dom"/>
</dbReference>